<feature type="region of interest" description="Disordered" evidence="12">
    <location>
        <begin position="1"/>
        <end position="46"/>
    </location>
</feature>
<evidence type="ECO:0000256" key="3">
    <source>
        <dbReference type="ARBA" id="ARBA00022722"/>
    </source>
</evidence>
<dbReference type="Gene3D" id="3.30.870.10">
    <property type="entry name" value="Endonuclease Chain A"/>
    <property type="match status" value="2"/>
</dbReference>
<keyword evidence="3" id="KW-0540">Nuclease</keyword>
<feature type="region of interest" description="Disordered" evidence="12">
    <location>
        <begin position="68"/>
        <end position="90"/>
    </location>
</feature>
<evidence type="ECO:0000313" key="13">
    <source>
        <dbReference type="EMBL" id="KAF2824272.1"/>
    </source>
</evidence>
<protein>
    <submittedName>
        <fullName evidence="13">Phospholipase D/nuclease</fullName>
    </submittedName>
</protein>
<name>A0A6A6ZT76_9PLEO</name>
<dbReference type="CDD" id="cd09123">
    <property type="entry name" value="PLDc_Tdp1_2"/>
    <property type="match status" value="1"/>
</dbReference>
<dbReference type="GO" id="GO:0017005">
    <property type="term" value="F:3'-tyrosyl-DNA phosphodiesterase activity"/>
    <property type="evidence" value="ECO:0007669"/>
    <property type="project" value="TreeGrafter"/>
</dbReference>
<dbReference type="GO" id="GO:0005634">
    <property type="term" value="C:nucleus"/>
    <property type="evidence" value="ECO:0007669"/>
    <property type="project" value="UniProtKB-SubCell"/>
</dbReference>
<dbReference type="FunFam" id="3.30.870.10:FF:000038">
    <property type="entry name" value="Probable tyrosyl-DNA phosphodiesterase"/>
    <property type="match status" value="1"/>
</dbReference>
<evidence type="ECO:0000256" key="2">
    <source>
        <dbReference type="ARBA" id="ARBA00010205"/>
    </source>
</evidence>
<accession>A0A6A6ZT76</accession>
<evidence type="ECO:0000256" key="10">
    <source>
        <dbReference type="PIRSR" id="PIRSR610347-2"/>
    </source>
</evidence>
<sequence length="614" mass="67807">MTSQDSEQPAKRRRLNANVPNLATAAEHHHAALNRPISPPASNRKNLVREPVLTPSWGFGNVRAGASIPVPPDAAAQQDRPAAGDGVKEEDTEYLSSPTQLTRIEDMAPHQNIDAVGLQEILGDPLIKECWNFNYLFDIDFVMKHFDSDVRDLVTVKIIHGFWKNEDENRISLLEAGERYPNVQLIPAYIPDTFGTHHSKMIVLFRHDDCAQIVIHTANMITRDWGNMTQAVWKSPLLPLLTSTDASNLASPADVTAHSIGNGERFKVDFTRYLKAYGNRLKPLVTLLDDYDFSAIRAAFIGSAPSRQKPATAQPLEQTSFGWLGLQEILSTIPVKENLTAISPPHIVIQISSIATLGAAPTWLTCLQSALARSAVCTPTPPAASAFFKKREPSSPQSSKQSQKPTFNIIFPTPNEIRTSLDGYGSGASIHIKLQSQQQQKSQEYLHPLFCHWKAPSTPSTSKSSTERHGEALRGPAAPHIKVYVRFGDHDHKTIDWAMLTSANLSKQAWGDVVNKKDEIWIQSWEAGVVVWPALLAEEDAAKETIMVPVFGKDMPGPEDVVGIEGANSKTVVGFRMPYDLPLSPYASTDTPWCATMQYLEPDWKGMAWAGYGK</sequence>
<proteinExistence type="inferred from homology"/>
<feature type="region of interest" description="Disordered" evidence="12">
    <location>
        <begin position="387"/>
        <end position="407"/>
    </location>
</feature>
<dbReference type="GO" id="GO:0006281">
    <property type="term" value="P:DNA repair"/>
    <property type="evidence" value="ECO:0007669"/>
    <property type="project" value="UniProtKB-KW"/>
</dbReference>
<dbReference type="EMBL" id="MU006230">
    <property type="protein sequence ID" value="KAF2824272.1"/>
    <property type="molecule type" value="Genomic_DNA"/>
</dbReference>
<feature type="active site" description="Proton donor/acceptor" evidence="9">
    <location>
        <position position="480"/>
    </location>
</feature>
<gene>
    <name evidence="13" type="ORF">CC86DRAFT_52934</name>
</gene>
<dbReference type="AlphaFoldDB" id="A0A6A6ZT76"/>
<keyword evidence="4" id="KW-0227">DNA damage</keyword>
<feature type="compositionally biased region" description="Low complexity" evidence="12">
    <location>
        <begin position="73"/>
        <end position="85"/>
    </location>
</feature>
<keyword evidence="6" id="KW-0269">Exonuclease</keyword>
<evidence type="ECO:0000256" key="12">
    <source>
        <dbReference type="SAM" id="MobiDB-lite"/>
    </source>
</evidence>
<comment type="similarity">
    <text evidence="2">Belongs to the tyrosyl-DNA phosphodiesterase family.</text>
</comment>
<keyword evidence="14" id="KW-1185">Reference proteome</keyword>
<feature type="binding site" evidence="10">
    <location>
        <position position="200"/>
    </location>
    <ligand>
        <name>substrate</name>
    </ligand>
</feature>
<dbReference type="PANTHER" id="PTHR12415:SF0">
    <property type="entry name" value="TYROSYL-DNA PHOSPHODIESTERASE 1"/>
    <property type="match status" value="1"/>
</dbReference>
<comment type="subcellular location">
    <subcellularLocation>
        <location evidence="1">Nucleus</location>
    </subcellularLocation>
</comment>
<evidence type="ECO:0000256" key="8">
    <source>
        <dbReference type="ARBA" id="ARBA00023242"/>
    </source>
</evidence>
<evidence type="ECO:0000313" key="14">
    <source>
        <dbReference type="Proteomes" id="UP000799424"/>
    </source>
</evidence>
<evidence type="ECO:0000256" key="6">
    <source>
        <dbReference type="ARBA" id="ARBA00022839"/>
    </source>
</evidence>
<organism evidence="13 14">
    <name type="scientific">Ophiobolus disseminans</name>
    <dbReference type="NCBI Taxonomy" id="1469910"/>
    <lineage>
        <taxon>Eukaryota</taxon>
        <taxon>Fungi</taxon>
        <taxon>Dikarya</taxon>
        <taxon>Ascomycota</taxon>
        <taxon>Pezizomycotina</taxon>
        <taxon>Dothideomycetes</taxon>
        <taxon>Pleosporomycetidae</taxon>
        <taxon>Pleosporales</taxon>
        <taxon>Pleosporineae</taxon>
        <taxon>Phaeosphaeriaceae</taxon>
        <taxon>Ophiobolus</taxon>
    </lineage>
</organism>
<dbReference type="PANTHER" id="PTHR12415">
    <property type="entry name" value="TYROSYL-DNA PHOSPHODIESTERASE 1"/>
    <property type="match status" value="1"/>
</dbReference>
<evidence type="ECO:0000256" key="9">
    <source>
        <dbReference type="PIRSR" id="PIRSR610347-1"/>
    </source>
</evidence>
<evidence type="ECO:0000256" key="7">
    <source>
        <dbReference type="ARBA" id="ARBA00023204"/>
    </source>
</evidence>
<evidence type="ECO:0000256" key="5">
    <source>
        <dbReference type="ARBA" id="ARBA00022801"/>
    </source>
</evidence>
<keyword evidence="5" id="KW-0378">Hydrolase</keyword>
<dbReference type="Pfam" id="PF06087">
    <property type="entry name" value="Tyr-DNA_phospho"/>
    <property type="match status" value="1"/>
</dbReference>
<dbReference type="GO" id="GO:0003697">
    <property type="term" value="F:single-stranded DNA binding"/>
    <property type="evidence" value="ECO:0007669"/>
    <property type="project" value="TreeGrafter"/>
</dbReference>
<feature type="active site" description="Nucleophile" evidence="9">
    <location>
        <position position="198"/>
    </location>
</feature>
<dbReference type="GO" id="GO:0003690">
    <property type="term" value="F:double-stranded DNA binding"/>
    <property type="evidence" value="ECO:0007669"/>
    <property type="project" value="TreeGrafter"/>
</dbReference>
<feature type="compositionally biased region" description="Low complexity" evidence="12">
    <location>
        <begin position="394"/>
        <end position="405"/>
    </location>
</feature>
<feature type="site" description="Interaction with DNA" evidence="11">
    <location>
        <position position="506"/>
    </location>
</feature>
<feature type="binding site" evidence="10">
    <location>
        <position position="482"/>
    </location>
    <ligand>
        <name>substrate</name>
    </ligand>
</feature>
<dbReference type="OrthoDB" id="47785at2759"/>
<evidence type="ECO:0000256" key="4">
    <source>
        <dbReference type="ARBA" id="ARBA00022763"/>
    </source>
</evidence>
<evidence type="ECO:0000256" key="11">
    <source>
        <dbReference type="PIRSR" id="PIRSR610347-3"/>
    </source>
</evidence>
<dbReference type="GO" id="GO:0004527">
    <property type="term" value="F:exonuclease activity"/>
    <property type="evidence" value="ECO:0007669"/>
    <property type="project" value="UniProtKB-KW"/>
</dbReference>
<keyword evidence="7" id="KW-0234">DNA repair</keyword>
<dbReference type="SUPFAM" id="SSF56024">
    <property type="entry name" value="Phospholipase D/nuclease"/>
    <property type="match status" value="2"/>
</dbReference>
<reference evidence="13" key="1">
    <citation type="journal article" date="2020" name="Stud. Mycol.">
        <title>101 Dothideomycetes genomes: a test case for predicting lifestyles and emergence of pathogens.</title>
        <authorList>
            <person name="Haridas S."/>
            <person name="Albert R."/>
            <person name="Binder M."/>
            <person name="Bloem J."/>
            <person name="Labutti K."/>
            <person name="Salamov A."/>
            <person name="Andreopoulos B."/>
            <person name="Baker S."/>
            <person name="Barry K."/>
            <person name="Bills G."/>
            <person name="Bluhm B."/>
            <person name="Cannon C."/>
            <person name="Castanera R."/>
            <person name="Culley D."/>
            <person name="Daum C."/>
            <person name="Ezra D."/>
            <person name="Gonzalez J."/>
            <person name="Henrissat B."/>
            <person name="Kuo A."/>
            <person name="Liang C."/>
            <person name="Lipzen A."/>
            <person name="Lutzoni F."/>
            <person name="Magnuson J."/>
            <person name="Mondo S."/>
            <person name="Nolan M."/>
            <person name="Ohm R."/>
            <person name="Pangilinan J."/>
            <person name="Park H.-J."/>
            <person name="Ramirez L."/>
            <person name="Alfaro M."/>
            <person name="Sun H."/>
            <person name="Tritt A."/>
            <person name="Yoshinaga Y."/>
            <person name="Zwiers L.-H."/>
            <person name="Turgeon B."/>
            <person name="Goodwin S."/>
            <person name="Spatafora J."/>
            <person name="Crous P."/>
            <person name="Grigoriev I."/>
        </authorList>
    </citation>
    <scope>NUCLEOTIDE SEQUENCE</scope>
    <source>
        <strain evidence="13">CBS 113818</strain>
    </source>
</reference>
<dbReference type="Proteomes" id="UP000799424">
    <property type="component" value="Unassembled WGS sequence"/>
</dbReference>
<keyword evidence="8" id="KW-0539">Nucleus</keyword>
<evidence type="ECO:0000256" key="1">
    <source>
        <dbReference type="ARBA" id="ARBA00004123"/>
    </source>
</evidence>
<dbReference type="InterPro" id="IPR010347">
    <property type="entry name" value="Tdp1"/>
</dbReference>